<dbReference type="OrthoDB" id="6313827at2"/>
<evidence type="ECO:0008006" key="4">
    <source>
        <dbReference type="Google" id="ProtNLM"/>
    </source>
</evidence>
<evidence type="ECO:0000256" key="1">
    <source>
        <dbReference type="PIRSR" id="PIRSR607822-1"/>
    </source>
</evidence>
<dbReference type="Proteomes" id="UP000283077">
    <property type="component" value="Unassembled WGS sequence"/>
</dbReference>
<dbReference type="PRINTS" id="PR01950">
    <property type="entry name" value="LANCSUPER"/>
</dbReference>
<evidence type="ECO:0000313" key="2">
    <source>
        <dbReference type="EMBL" id="RVU40265.1"/>
    </source>
</evidence>
<feature type="binding site" evidence="1">
    <location>
        <position position="251"/>
    </location>
    <ligand>
        <name>Zn(2+)</name>
        <dbReference type="ChEBI" id="CHEBI:29105"/>
    </ligand>
</feature>
<name>A0A437R0F4_9GAMM</name>
<gene>
    <name evidence="2" type="ORF">EOE67_06630</name>
</gene>
<dbReference type="SUPFAM" id="SSF158745">
    <property type="entry name" value="LanC-like"/>
    <property type="match status" value="1"/>
</dbReference>
<dbReference type="SMART" id="SM01260">
    <property type="entry name" value="LANC_like"/>
    <property type="match status" value="1"/>
</dbReference>
<dbReference type="InterPro" id="IPR007822">
    <property type="entry name" value="LANC-like"/>
</dbReference>
<keyword evidence="3" id="KW-1185">Reference proteome</keyword>
<keyword evidence="1" id="KW-0479">Metal-binding</keyword>
<dbReference type="PRINTS" id="PR01955">
    <property type="entry name" value="LANCFRANKIA"/>
</dbReference>
<dbReference type="Gene3D" id="1.50.10.20">
    <property type="match status" value="1"/>
</dbReference>
<sequence length="383" mass="42903">MEWRMTSATVIQHYIHQIQKQTASAISECTAPGLLTGKAGILLFLYHTAYSDQNLMELELDVLYQHLHSEQLDYSYCNGIAGICWFLEHLNQHNSVYDPDMLNEVDTLLTHVVHKDLYGNEIELLQGLSGISAYFAKRSLRTDQSKFYELYLAKITIKSVGVAAGSCWEQPEESVFRNRPATESEYNLGFAHGIPGIIACIAPALRYPSCHAHAQKLLGHAYRWLQFQARPTACRYGYLAGDTALTRPGWCYGDLTIAVSGLQIARLMSDTALAKSFLDLAFETITNAEAYAKTDDLTLCHGHASLYVLYLKMYQLTDEYIFRLTAEQHKTNLLKELPLLLENSSTHDCSFLNGLAGIGLALSSCINNLDWLDVLMVINSAKN</sequence>
<feature type="binding site" evidence="1">
    <location>
        <position position="301"/>
    </location>
    <ligand>
        <name>Zn(2+)</name>
        <dbReference type="ChEBI" id="CHEBI:29105"/>
    </ligand>
</feature>
<dbReference type="AlphaFoldDB" id="A0A437R0F4"/>
<dbReference type="GO" id="GO:0046872">
    <property type="term" value="F:metal ion binding"/>
    <property type="evidence" value="ECO:0007669"/>
    <property type="project" value="UniProtKB-KW"/>
</dbReference>
<dbReference type="EMBL" id="SACS01000005">
    <property type="protein sequence ID" value="RVU40265.1"/>
    <property type="molecule type" value="Genomic_DNA"/>
</dbReference>
<feature type="binding site" evidence="1">
    <location>
        <position position="300"/>
    </location>
    <ligand>
        <name>Zn(2+)</name>
        <dbReference type="ChEBI" id="CHEBI:29105"/>
    </ligand>
</feature>
<evidence type="ECO:0000313" key="3">
    <source>
        <dbReference type="Proteomes" id="UP000283077"/>
    </source>
</evidence>
<dbReference type="GO" id="GO:0031179">
    <property type="term" value="P:peptide modification"/>
    <property type="evidence" value="ECO:0007669"/>
    <property type="project" value="InterPro"/>
</dbReference>
<dbReference type="Pfam" id="PF05147">
    <property type="entry name" value="LANC_like"/>
    <property type="match status" value="1"/>
</dbReference>
<protein>
    <recommendedName>
        <fullName evidence="4">Lantibiotic biosynthesis protein</fullName>
    </recommendedName>
</protein>
<comment type="caution">
    <text evidence="2">The sequence shown here is derived from an EMBL/GenBank/DDBJ whole genome shotgun (WGS) entry which is preliminary data.</text>
</comment>
<accession>A0A437R0F4</accession>
<reference evidence="2 3" key="1">
    <citation type="submission" date="2019-01" db="EMBL/GenBank/DDBJ databases">
        <authorList>
            <person name="Chen W.-M."/>
        </authorList>
    </citation>
    <scope>NUCLEOTIDE SEQUENCE [LARGE SCALE GENOMIC DNA]</scope>
    <source>
        <strain evidence="2 3">KYPC3</strain>
    </source>
</reference>
<keyword evidence="1" id="KW-0862">Zinc</keyword>
<proteinExistence type="predicted"/>
<organism evidence="2 3">
    <name type="scientific">Rheinheimera riviphila</name>
    <dbReference type="NCBI Taxonomy" id="1834037"/>
    <lineage>
        <taxon>Bacteria</taxon>
        <taxon>Pseudomonadati</taxon>
        <taxon>Pseudomonadota</taxon>
        <taxon>Gammaproteobacteria</taxon>
        <taxon>Chromatiales</taxon>
        <taxon>Chromatiaceae</taxon>
        <taxon>Rheinheimera</taxon>
    </lineage>
</organism>